<feature type="domain" description="ShKT" evidence="1">
    <location>
        <begin position="170"/>
        <end position="207"/>
    </location>
</feature>
<evidence type="ECO:0000313" key="2">
    <source>
        <dbReference type="EMBL" id="WAR21500.1"/>
    </source>
</evidence>
<accession>A0ABY7FH32</accession>
<dbReference type="InterPro" id="IPR003582">
    <property type="entry name" value="ShKT_dom"/>
</dbReference>
<feature type="domain" description="ShKT" evidence="1">
    <location>
        <begin position="87"/>
        <end position="126"/>
    </location>
</feature>
<dbReference type="PANTHER" id="PTHR21724">
    <property type="entry name" value="SHKT DOMAIN-CONTAINING PROTEIN"/>
    <property type="match status" value="1"/>
</dbReference>
<evidence type="ECO:0000313" key="3">
    <source>
        <dbReference type="Proteomes" id="UP001164746"/>
    </source>
</evidence>
<dbReference type="EMBL" id="CP111023">
    <property type="protein sequence ID" value="WAR21500.1"/>
    <property type="molecule type" value="Genomic_DNA"/>
</dbReference>
<organism evidence="2 3">
    <name type="scientific">Mya arenaria</name>
    <name type="common">Soft-shell clam</name>
    <dbReference type="NCBI Taxonomy" id="6604"/>
    <lineage>
        <taxon>Eukaryota</taxon>
        <taxon>Metazoa</taxon>
        <taxon>Spiralia</taxon>
        <taxon>Lophotrochozoa</taxon>
        <taxon>Mollusca</taxon>
        <taxon>Bivalvia</taxon>
        <taxon>Autobranchia</taxon>
        <taxon>Heteroconchia</taxon>
        <taxon>Euheterodonta</taxon>
        <taxon>Imparidentia</taxon>
        <taxon>Neoheterodontei</taxon>
        <taxon>Myida</taxon>
        <taxon>Myoidea</taxon>
        <taxon>Myidae</taxon>
        <taxon>Mya</taxon>
    </lineage>
</organism>
<keyword evidence="3" id="KW-1185">Reference proteome</keyword>
<dbReference type="PANTHER" id="PTHR21724:SF109">
    <property type="entry name" value="SHKT DOMAIN-CONTAINING PROTEIN"/>
    <property type="match status" value="1"/>
</dbReference>
<reference evidence="2" key="1">
    <citation type="submission" date="2022-11" db="EMBL/GenBank/DDBJ databases">
        <title>Centuries of genome instability and evolution in soft-shell clam transmissible cancer (bioRxiv).</title>
        <authorList>
            <person name="Hart S.F.M."/>
            <person name="Yonemitsu M.A."/>
            <person name="Giersch R.M."/>
            <person name="Beal B.F."/>
            <person name="Arriagada G."/>
            <person name="Davis B.W."/>
            <person name="Ostrander E.A."/>
            <person name="Goff S.P."/>
            <person name="Metzger M.J."/>
        </authorList>
    </citation>
    <scope>NUCLEOTIDE SEQUENCE</scope>
    <source>
        <strain evidence="2">MELC-2E11</strain>
        <tissue evidence="2">Siphon/mantle</tissue>
    </source>
</reference>
<dbReference type="SMART" id="SM00254">
    <property type="entry name" value="ShKT"/>
    <property type="match status" value="4"/>
</dbReference>
<dbReference type="Proteomes" id="UP001164746">
    <property type="component" value="Chromosome 12"/>
</dbReference>
<feature type="domain" description="ShKT" evidence="1">
    <location>
        <begin position="43"/>
        <end position="79"/>
    </location>
</feature>
<gene>
    <name evidence="2" type="ORF">MAR_015474</name>
</gene>
<proteinExistence type="predicted"/>
<protein>
    <recommendedName>
        <fullName evidence="1">ShKT domain-containing protein</fullName>
    </recommendedName>
</protein>
<dbReference type="Pfam" id="PF01549">
    <property type="entry name" value="ShK"/>
    <property type="match status" value="3"/>
</dbReference>
<name>A0ABY7FH32_MYAAR</name>
<sequence>MTALNKHSLSQNHLDENKLFFLVPQRIDGQFNIPATAAVIDPNCVDKIPSCWNLPDDNCKAPYEDWAREYCGNRCGYCKGLPTPAPACEDNLPNCADYDISVCSDTNYRSWANLNCRFFCRLEFCSDCFDKVDCRQYDMSVCGDQYKLWASENCPLHCGTCTGVTTPLPPCVDTIPNCKDYPLSTCTEPSFKLWVEDNCRKYCGICE</sequence>
<evidence type="ECO:0000259" key="1">
    <source>
        <dbReference type="SMART" id="SM00254"/>
    </source>
</evidence>
<feature type="domain" description="ShKT" evidence="1">
    <location>
        <begin position="127"/>
        <end position="162"/>
    </location>
</feature>